<dbReference type="SUPFAM" id="SSF53448">
    <property type="entry name" value="Nucleotide-diphospho-sugar transferases"/>
    <property type="match status" value="1"/>
</dbReference>
<dbReference type="InterPro" id="IPR050587">
    <property type="entry name" value="GNT1/Glycosyltrans_8"/>
</dbReference>
<sequence>MLPELTFFVQRLPRVSLACAFLLVCTLPLQLRNEIHFAQRALPPLWPTLEPHCDASGTNSSSSGVLDEAYAFMLYGDFPGRSLSLYDCCKGFLVAVHSIRKFDQRRPIILLSAAPPIAERTLLDRLGVETRTVSLVRPPNIQRCVESLGTDKKRLLDSFTKLHVWELTEFRTVLYVEFDTLILAPMDILFQKLRCVAGANALGMAPIGHRTCAAKDWSVWQEQVQANTGVLIVRPSTEFARRYAQAVGNGSFSCDSGSQSLENVLLDEVCIGGKSKTSQCLCIPNHEYNCKDDGCLKTALLVHWSGERKPWDGPQGWPQAFPLWNAAWDDLLRFACGDSDAPCHRT</sequence>
<name>A0A7S1F8G9_NOCSC</name>
<evidence type="ECO:0008006" key="2">
    <source>
        <dbReference type="Google" id="ProtNLM"/>
    </source>
</evidence>
<dbReference type="EMBL" id="HBFQ01034881">
    <property type="protein sequence ID" value="CAD8850256.1"/>
    <property type="molecule type" value="Transcribed_RNA"/>
</dbReference>
<reference evidence="1" key="1">
    <citation type="submission" date="2021-01" db="EMBL/GenBank/DDBJ databases">
        <authorList>
            <person name="Corre E."/>
            <person name="Pelletier E."/>
            <person name="Niang G."/>
            <person name="Scheremetjew M."/>
            <person name="Finn R."/>
            <person name="Kale V."/>
            <person name="Holt S."/>
            <person name="Cochrane G."/>
            <person name="Meng A."/>
            <person name="Brown T."/>
            <person name="Cohen L."/>
        </authorList>
    </citation>
    <scope>NUCLEOTIDE SEQUENCE</scope>
</reference>
<accession>A0A7S1F8G9</accession>
<gene>
    <name evidence="1" type="ORF">NSCI0253_LOCUS24606</name>
</gene>
<organism evidence="1">
    <name type="scientific">Noctiluca scintillans</name>
    <name type="common">Sea sparkle</name>
    <name type="synonym">Red tide dinoflagellate</name>
    <dbReference type="NCBI Taxonomy" id="2966"/>
    <lineage>
        <taxon>Eukaryota</taxon>
        <taxon>Sar</taxon>
        <taxon>Alveolata</taxon>
        <taxon>Dinophyceae</taxon>
        <taxon>Noctilucales</taxon>
        <taxon>Noctilucaceae</taxon>
        <taxon>Noctiluca</taxon>
    </lineage>
</organism>
<dbReference type="Gene3D" id="3.90.550.10">
    <property type="entry name" value="Spore Coat Polysaccharide Biosynthesis Protein SpsA, Chain A"/>
    <property type="match status" value="1"/>
</dbReference>
<dbReference type="PANTHER" id="PTHR11183">
    <property type="entry name" value="GLYCOGENIN SUBFAMILY MEMBER"/>
    <property type="match status" value="1"/>
</dbReference>
<proteinExistence type="predicted"/>
<dbReference type="InterPro" id="IPR029044">
    <property type="entry name" value="Nucleotide-diphossugar_trans"/>
</dbReference>
<evidence type="ECO:0000313" key="1">
    <source>
        <dbReference type="EMBL" id="CAD8850256.1"/>
    </source>
</evidence>
<protein>
    <recommendedName>
        <fullName evidence="2">Hexosyltransferase</fullName>
    </recommendedName>
</protein>
<dbReference type="AlphaFoldDB" id="A0A7S1F8G9"/>